<evidence type="ECO:0000313" key="1">
    <source>
        <dbReference type="EnsemblPlants" id="Ma05_p24680.1"/>
    </source>
</evidence>
<keyword evidence="2" id="KW-1185">Reference proteome</keyword>
<dbReference type="InParanoid" id="A0A804J862"/>
<dbReference type="Proteomes" id="UP000012960">
    <property type="component" value="Unplaced"/>
</dbReference>
<reference evidence="1" key="1">
    <citation type="submission" date="2021-05" db="UniProtKB">
        <authorList>
            <consortium name="EnsemblPlants"/>
        </authorList>
    </citation>
    <scope>IDENTIFICATION</scope>
    <source>
        <strain evidence="1">subsp. malaccensis</strain>
    </source>
</reference>
<sequence>MKGQQQSSGLIGNPRTSSPAILPASFVAWRCALLK</sequence>
<protein>
    <submittedName>
        <fullName evidence="1">Uncharacterized protein</fullName>
    </submittedName>
</protein>
<name>A0A804J862_MUSAM</name>
<proteinExistence type="predicted"/>
<dbReference type="EnsemblPlants" id="Ma05_t24680.1">
    <property type="protein sequence ID" value="Ma05_p24680.1"/>
    <property type="gene ID" value="Ma05_g24680"/>
</dbReference>
<evidence type="ECO:0000313" key="2">
    <source>
        <dbReference type="Proteomes" id="UP000012960"/>
    </source>
</evidence>
<dbReference type="Gramene" id="Ma05_t24680.1">
    <property type="protein sequence ID" value="Ma05_p24680.1"/>
    <property type="gene ID" value="Ma05_g24680"/>
</dbReference>
<dbReference type="AlphaFoldDB" id="A0A804J862"/>
<accession>A0A804J862</accession>
<organism evidence="1 2">
    <name type="scientific">Musa acuminata subsp. malaccensis</name>
    <name type="common">Wild banana</name>
    <name type="synonym">Musa malaccensis</name>
    <dbReference type="NCBI Taxonomy" id="214687"/>
    <lineage>
        <taxon>Eukaryota</taxon>
        <taxon>Viridiplantae</taxon>
        <taxon>Streptophyta</taxon>
        <taxon>Embryophyta</taxon>
        <taxon>Tracheophyta</taxon>
        <taxon>Spermatophyta</taxon>
        <taxon>Magnoliopsida</taxon>
        <taxon>Liliopsida</taxon>
        <taxon>Zingiberales</taxon>
        <taxon>Musaceae</taxon>
        <taxon>Musa</taxon>
    </lineage>
</organism>